<keyword evidence="2" id="KW-0812">Transmembrane</keyword>
<feature type="region of interest" description="Disordered" evidence="1">
    <location>
        <begin position="416"/>
        <end position="543"/>
    </location>
</feature>
<feature type="transmembrane region" description="Helical" evidence="2">
    <location>
        <begin position="173"/>
        <end position="201"/>
    </location>
</feature>
<gene>
    <name evidence="3" type="ORF">GFD21_03120</name>
</gene>
<evidence type="ECO:0000313" key="4">
    <source>
        <dbReference type="Proteomes" id="UP000483293"/>
    </source>
</evidence>
<dbReference type="InterPro" id="IPR045931">
    <property type="entry name" value="DUF6350"/>
</dbReference>
<dbReference type="PROSITE" id="PS51257">
    <property type="entry name" value="PROKAR_LIPOPROTEIN"/>
    <property type="match status" value="1"/>
</dbReference>
<feature type="transmembrane region" description="Helical" evidence="2">
    <location>
        <begin position="381"/>
        <end position="403"/>
    </location>
</feature>
<feature type="transmembrane region" description="Helical" evidence="2">
    <location>
        <begin position="12"/>
        <end position="38"/>
    </location>
</feature>
<evidence type="ECO:0000256" key="1">
    <source>
        <dbReference type="SAM" id="MobiDB-lite"/>
    </source>
</evidence>
<feature type="transmembrane region" description="Helical" evidence="2">
    <location>
        <begin position="101"/>
        <end position="124"/>
    </location>
</feature>
<dbReference type="AlphaFoldDB" id="A0A6L9SSJ6"/>
<evidence type="ECO:0000256" key="2">
    <source>
        <dbReference type="SAM" id="Phobius"/>
    </source>
</evidence>
<comment type="caution">
    <text evidence="3">The sequence shown here is derived from an EMBL/GenBank/DDBJ whole genome shotgun (WGS) entry which is preliminary data.</text>
</comment>
<accession>A0A6L9SSJ6</accession>
<feature type="compositionally biased region" description="Basic and acidic residues" evidence="1">
    <location>
        <begin position="482"/>
        <end position="505"/>
    </location>
</feature>
<feature type="compositionally biased region" description="Basic and acidic residues" evidence="1">
    <location>
        <begin position="422"/>
        <end position="438"/>
    </location>
</feature>
<sequence>MKPDRLSAIIKGALAALGAMALYAISLGCFIALMLLVISMEEGGESLPSSALPLTEAVILLSQGTGFTAGTTVVAIMPLLLTLLLVALVAQCASRAGVTPLSWGSGAIVWIGLNLMGSGGTTVALHDTPFAIAGKTACVWTIGCLIAAMPAAKPLARLRGWSRERVPEAVRGTALLTAVLAGALAAALFIAGFVACVIWIVRGWHGMTTLFAYDGMENGSRVLTTIASCAWLPNLVAWAVSWLAGAGFHIGDLGSFTMWAGQSSSLPPLPVFGLLPEGVADDRIRVALQCVIPVIAGVLALLAMLLPGPMKIRPVKPGDDDAAKRLIVMMLRHLICLCMAAVLTVAVWCLCFLLADGSLGVHRLAHVGVDIMPSARSLARFLAFGLAAAWLAVAVAVAAIYGIHWIVGHRAAVTHDGALPPERGHRTGKSRDDADAAHRGPKGRRSAGSASVGTKTDTERDAGDGDTAASTSTSGVRKARSIRSERSVRSEADARDDHERGDRRAARTIRSARGAASGRTDAGNDKLDQPTKEETDDNNESSD</sequence>
<feature type="transmembrane region" description="Helical" evidence="2">
    <location>
        <begin position="58"/>
        <end position="89"/>
    </location>
</feature>
<dbReference type="EMBL" id="WHZV01000001">
    <property type="protein sequence ID" value="NEG54783.1"/>
    <property type="molecule type" value="Genomic_DNA"/>
</dbReference>
<feature type="compositionally biased region" description="Acidic residues" evidence="1">
    <location>
        <begin position="534"/>
        <end position="543"/>
    </location>
</feature>
<reference evidence="3 4" key="1">
    <citation type="submission" date="2019-10" db="EMBL/GenBank/DDBJ databases">
        <title>Bifidobacterium from non-human primates.</title>
        <authorList>
            <person name="Modesto M."/>
        </authorList>
    </citation>
    <scope>NUCLEOTIDE SEQUENCE [LARGE SCALE GENOMIC DNA]</scope>
    <source>
        <strain evidence="3 4">SMA15</strain>
    </source>
</reference>
<feature type="transmembrane region" description="Helical" evidence="2">
    <location>
        <begin position="286"/>
        <end position="306"/>
    </location>
</feature>
<keyword evidence="2" id="KW-0472">Membrane</keyword>
<dbReference type="Pfam" id="PF19877">
    <property type="entry name" value="DUF6350"/>
    <property type="match status" value="1"/>
</dbReference>
<keyword evidence="2" id="KW-1133">Transmembrane helix</keyword>
<feature type="transmembrane region" description="Helical" evidence="2">
    <location>
        <begin position="334"/>
        <end position="355"/>
    </location>
</feature>
<dbReference type="RefSeq" id="WP_163196449.1">
    <property type="nucleotide sequence ID" value="NZ_WHZV01000001.1"/>
</dbReference>
<organism evidence="3 4">
    <name type="scientific">Bifidobacterium platyrrhinorum</name>
    <dbReference type="NCBI Taxonomy" id="2661628"/>
    <lineage>
        <taxon>Bacteria</taxon>
        <taxon>Bacillati</taxon>
        <taxon>Actinomycetota</taxon>
        <taxon>Actinomycetes</taxon>
        <taxon>Bifidobacteriales</taxon>
        <taxon>Bifidobacteriaceae</taxon>
        <taxon>Bifidobacterium</taxon>
    </lineage>
</organism>
<proteinExistence type="predicted"/>
<evidence type="ECO:0008006" key="5">
    <source>
        <dbReference type="Google" id="ProtNLM"/>
    </source>
</evidence>
<dbReference type="Proteomes" id="UP000483293">
    <property type="component" value="Unassembled WGS sequence"/>
</dbReference>
<keyword evidence="4" id="KW-1185">Reference proteome</keyword>
<evidence type="ECO:0000313" key="3">
    <source>
        <dbReference type="EMBL" id="NEG54783.1"/>
    </source>
</evidence>
<name>A0A6L9SSJ6_9BIFI</name>
<protein>
    <recommendedName>
        <fullName evidence="5">Lipoprotein</fullName>
    </recommendedName>
</protein>
<feature type="transmembrane region" description="Helical" evidence="2">
    <location>
        <begin position="221"/>
        <end position="244"/>
    </location>
</feature>
<feature type="compositionally biased region" description="Basic and acidic residues" evidence="1">
    <location>
        <begin position="522"/>
        <end position="533"/>
    </location>
</feature>